<dbReference type="SUPFAM" id="SSF109854">
    <property type="entry name" value="DinB/YfiT-like putative metalloenzymes"/>
    <property type="match status" value="1"/>
</dbReference>
<dbReference type="NCBIfam" id="TIGR03083">
    <property type="entry name" value="maleylpyruvate isomerase family mycothiol-dependent enzyme"/>
    <property type="match status" value="1"/>
</dbReference>
<dbReference type="InterPro" id="IPR017519">
    <property type="entry name" value="CHP03085"/>
</dbReference>
<organism evidence="1">
    <name type="scientific">marine metagenome</name>
    <dbReference type="NCBI Taxonomy" id="408172"/>
    <lineage>
        <taxon>unclassified sequences</taxon>
        <taxon>metagenomes</taxon>
        <taxon>ecological metagenomes</taxon>
    </lineage>
</organism>
<sequence>MAKHAHDERQVLCDLLSEVGPDAPTLCAGWRTRHLAAHLVLRERRPDVGPGLVLGGSFARHTARVTERLAGRPEWDRLVGRLRSGPPAVLRAVDDPMNLIEFFVHHEDVRRAVDGWTPRVLADDVDDALWRFQRGRTSMQVRQIRDVDLSIARPGQDPVAVGRRRSSEAGRPVMVTGEPGELALYFFGRRNHAVVDLTGDDDGVAEVRSATFGL</sequence>
<evidence type="ECO:0000313" key="1">
    <source>
        <dbReference type="EMBL" id="SVB17985.1"/>
    </source>
</evidence>
<gene>
    <name evidence="1" type="ORF">METZ01_LOCUS170839</name>
</gene>
<evidence type="ECO:0008006" key="2">
    <source>
        <dbReference type="Google" id="ProtNLM"/>
    </source>
</evidence>
<accession>A0A382BW17</accession>
<dbReference type="NCBIfam" id="TIGR03085">
    <property type="entry name" value="TIGR03085 family metal-binding protein"/>
    <property type="match status" value="1"/>
</dbReference>
<reference evidence="1" key="1">
    <citation type="submission" date="2018-05" db="EMBL/GenBank/DDBJ databases">
        <authorList>
            <person name="Lanie J.A."/>
            <person name="Ng W.-L."/>
            <person name="Kazmierczak K.M."/>
            <person name="Andrzejewski T.M."/>
            <person name="Davidsen T.M."/>
            <person name="Wayne K.J."/>
            <person name="Tettelin H."/>
            <person name="Glass J.I."/>
            <person name="Rusch D."/>
            <person name="Podicherti R."/>
            <person name="Tsui H.-C.T."/>
            <person name="Winkler M.E."/>
        </authorList>
    </citation>
    <scope>NUCLEOTIDE SEQUENCE</scope>
</reference>
<name>A0A382BW17_9ZZZZ</name>
<dbReference type="InterPro" id="IPR017517">
    <property type="entry name" value="Maleyloyr_isom"/>
</dbReference>
<protein>
    <recommendedName>
        <fullName evidence="2">Mycothiol-dependent maleylpyruvate isomerase metal-binding domain-containing protein</fullName>
    </recommendedName>
</protein>
<dbReference type="InterPro" id="IPR034660">
    <property type="entry name" value="DinB/YfiT-like"/>
</dbReference>
<dbReference type="AlphaFoldDB" id="A0A382BW17"/>
<dbReference type="EMBL" id="UINC01031628">
    <property type="protein sequence ID" value="SVB17985.1"/>
    <property type="molecule type" value="Genomic_DNA"/>
</dbReference>
<proteinExistence type="predicted"/>